<reference evidence="2 3" key="1">
    <citation type="submission" date="2019-02" db="EMBL/GenBank/DDBJ databases">
        <title>Prokaryotic population dynamics and viral predation in marine succession experiment using metagenomics: the confinement effect.</title>
        <authorList>
            <person name="Haro-Moreno J.M."/>
            <person name="Rodriguez-Valera F."/>
            <person name="Lopez-Perez M."/>
        </authorList>
    </citation>
    <scope>NUCLEOTIDE SEQUENCE [LARGE SCALE GENOMIC DNA]</scope>
    <source>
        <strain evidence="2">MED-G170</strain>
    </source>
</reference>
<dbReference type="GO" id="GO:0016787">
    <property type="term" value="F:hydrolase activity"/>
    <property type="evidence" value="ECO:0007669"/>
    <property type="project" value="UniProtKB-KW"/>
</dbReference>
<protein>
    <submittedName>
        <fullName evidence="2">Class A beta-lactamase-related serine hydrolase</fullName>
    </submittedName>
</protein>
<dbReference type="Gene3D" id="3.40.710.10">
    <property type="entry name" value="DD-peptidase/beta-lactamase superfamily"/>
    <property type="match status" value="1"/>
</dbReference>
<keyword evidence="2" id="KW-0378">Hydrolase</keyword>
<accession>A0A520MIF0</accession>
<dbReference type="InterPro" id="IPR050789">
    <property type="entry name" value="Diverse_Enzym_Activities"/>
</dbReference>
<dbReference type="InterPro" id="IPR001466">
    <property type="entry name" value="Beta-lactam-related"/>
</dbReference>
<sequence length="433" mass="48121">MFIKVLLVFLISIFPLAYGEDLTTIKPERVGMSSERLAKIKPHMQRYVDEGKVAGIQTIIARNGKIVHFEQVGTLNLDTGAEMKNDSLFRIASMTKPVATTAAMILFEEGKLLLDDPVEKYLPAFKDKKVLVDGELVDATHPFTIRELMSHTGGLTYGIFGNSPIDQQYREAMFGENNTFNFRSIANNDTPDSQLKTLDDLVATIGPIPLQYQPGTQWVYSLSVDILGAVIEKVSGQPLDTFMEERLFQPLGMKDTFFEVPEDKLNRFGTLHTIDQTGKLMVVDRPGSSDFANNVSFLSAGGGLVSTASDYIRYTQMMLNGGELNGVRILSPTTIDLMTRNQLTYEQQLKYDPRPGIAGTTGFGLGFGLKTEAPKTASGSKGNFRWAGIFGTDFWCDPKENLTAILLMQMIPYPQNVRAEFKNLTYQAIIEMN</sequence>
<evidence type="ECO:0000313" key="3">
    <source>
        <dbReference type="Proteomes" id="UP000315889"/>
    </source>
</evidence>
<dbReference type="PANTHER" id="PTHR43283">
    <property type="entry name" value="BETA-LACTAMASE-RELATED"/>
    <property type="match status" value="1"/>
</dbReference>
<evidence type="ECO:0000313" key="2">
    <source>
        <dbReference type="EMBL" id="RZO20990.1"/>
    </source>
</evidence>
<proteinExistence type="predicted"/>
<dbReference type="AlphaFoldDB" id="A0A520MIF0"/>
<dbReference type="InterPro" id="IPR012338">
    <property type="entry name" value="Beta-lactam/transpept-like"/>
</dbReference>
<dbReference type="Proteomes" id="UP000315889">
    <property type="component" value="Unassembled WGS sequence"/>
</dbReference>
<comment type="caution">
    <text evidence="2">The sequence shown here is derived from an EMBL/GenBank/DDBJ whole genome shotgun (WGS) entry which is preliminary data.</text>
</comment>
<gene>
    <name evidence="2" type="ORF">EVB03_01805</name>
</gene>
<name>A0A520MIF0_9GAMM</name>
<feature type="domain" description="Beta-lactamase-related" evidence="1">
    <location>
        <begin position="43"/>
        <end position="409"/>
    </location>
</feature>
<dbReference type="EMBL" id="SHBP01000002">
    <property type="protein sequence ID" value="RZO20990.1"/>
    <property type="molecule type" value="Genomic_DNA"/>
</dbReference>
<dbReference type="PANTHER" id="PTHR43283:SF3">
    <property type="entry name" value="BETA-LACTAMASE FAMILY PROTEIN (AFU_ORTHOLOGUE AFUA_5G07500)"/>
    <property type="match status" value="1"/>
</dbReference>
<dbReference type="SUPFAM" id="SSF56601">
    <property type="entry name" value="beta-lactamase/transpeptidase-like"/>
    <property type="match status" value="1"/>
</dbReference>
<evidence type="ECO:0000259" key="1">
    <source>
        <dbReference type="Pfam" id="PF00144"/>
    </source>
</evidence>
<dbReference type="Pfam" id="PF00144">
    <property type="entry name" value="Beta-lactamase"/>
    <property type="match status" value="1"/>
</dbReference>
<organism evidence="2 3">
    <name type="scientific">SAR92 clade bacterium</name>
    <dbReference type="NCBI Taxonomy" id="2315479"/>
    <lineage>
        <taxon>Bacteria</taxon>
        <taxon>Pseudomonadati</taxon>
        <taxon>Pseudomonadota</taxon>
        <taxon>Gammaproteobacteria</taxon>
        <taxon>Cellvibrionales</taxon>
        <taxon>Porticoccaceae</taxon>
        <taxon>SAR92 clade</taxon>
    </lineage>
</organism>